<evidence type="ECO:0000313" key="2">
    <source>
        <dbReference type="EMBL" id="CAE8704939.1"/>
    </source>
</evidence>
<protein>
    <submittedName>
        <fullName evidence="2">Uncharacterized protein</fullName>
    </submittedName>
</protein>
<comment type="caution">
    <text evidence="2">The sequence shown here is derived from an EMBL/GenBank/DDBJ whole genome shotgun (WGS) entry which is preliminary data.</text>
</comment>
<evidence type="ECO:0000313" key="4">
    <source>
        <dbReference type="Proteomes" id="UP000654075"/>
    </source>
</evidence>
<sequence length="166" mass="18375">MLAVFSRMPVSNRTGVKQSTSGFFRLAIGSTKMSTLILIQLLENGLVVKRHAANVVLEMDGSSHACARQDMLALAGNQSRYLRLDQKGCDRSKYLNTFRARIRAEIAAGRIEDSIALRQEQAELLHQHALLNANARNCLLRSDIRALLKSGAVLGSARNFRGRRAQ</sequence>
<evidence type="ECO:0000313" key="1">
    <source>
        <dbReference type="EMBL" id="CAE8635523.1"/>
    </source>
</evidence>
<name>A0A813KHG3_POLGL</name>
<gene>
    <name evidence="1" type="ORF">PGLA1383_LOCUS51118</name>
    <name evidence="2" type="ORF">PGLA2088_LOCUS33448</name>
</gene>
<keyword evidence="4" id="KW-1185">Reference proteome</keyword>
<dbReference type="Proteomes" id="UP000654075">
    <property type="component" value="Unassembled WGS sequence"/>
</dbReference>
<dbReference type="AlphaFoldDB" id="A0A813KHG3"/>
<evidence type="ECO:0000313" key="3">
    <source>
        <dbReference type="Proteomes" id="UP000626109"/>
    </source>
</evidence>
<dbReference type="EMBL" id="CAJNNV010031299">
    <property type="protein sequence ID" value="CAE8635523.1"/>
    <property type="molecule type" value="Genomic_DNA"/>
</dbReference>
<dbReference type="EMBL" id="CAJNNW010030883">
    <property type="protein sequence ID" value="CAE8704939.1"/>
    <property type="molecule type" value="Genomic_DNA"/>
</dbReference>
<dbReference type="Proteomes" id="UP000626109">
    <property type="component" value="Unassembled WGS sequence"/>
</dbReference>
<reference evidence="2" key="1">
    <citation type="submission" date="2021-02" db="EMBL/GenBank/DDBJ databases">
        <authorList>
            <person name="Dougan E. K."/>
            <person name="Rhodes N."/>
            <person name="Thang M."/>
            <person name="Chan C."/>
        </authorList>
    </citation>
    <scope>NUCLEOTIDE SEQUENCE</scope>
</reference>
<proteinExistence type="predicted"/>
<organism evidence="2 3">
    <name type="scientific">Polarella glacialis</name>
    <name type="common">Dinoflagellate</name>
    <dbReference type="NCBI Taxonomy" id="89957"/>
    <lineage>
        <taxon>Eukaryota</taxon>
        <taxon>Sar</taxon>
        <taxon>Alveolata</taxon>
        <taxon>Dinophyceae</taxon>
        <taxon>Suessiales</taxon>
        <taxon>Suessiaceae</taxon>
        <taxon>Polarella</taxon>
    </lineage>
</organism>
<accession>A0A813KHG3</accession>